<sequence length="104" mass="11359">MSAFAVALDRIFGHADMATEAVWISAATSEERTVRAILKAPDRITGFGEARVLSDTMTVDVRVGELPAPHTGDLIILGAESFVVQGEPIRDRERLIWTLDLRPA</sequence>
<dbReference type="Proteomes" id="UP001597108">
    <property type="component" value="Unassembled WGS sequence"/>
</dbReference>
<proteinExistence type="predicted"/>
<dbReference type="EMBL" id="JBHTJT010000053">
    <property type="protein sequence ID" value="MFD0982454.1"/>
    <property type="molecule type" value="Genomic_DNA"/>
</dbReference>
<comment type="caution">
    <text evidence="1">The sequence shown here is derived from an EMBL/GenBank/DDBJ whole genome shotgun (WGS) entry which is preliminary data.</text>
</comment>
<name>A0ABW3IXD2_9RHOB</name>
<dbReference type="RefSeq" id="WP_386078430.1">
    <property type="nucleotide sequence ID" value="NZ_JBHTJT010000053.1"/>
</dbReference>
<dbReference type="Pfam" id="PF05354">
    <property type="entry name" value="Phage_attach"/>
    <property type="match status" value="1"/>
</dbReference>
<accession>A0ABW3IXD2</accession>
<dbReference type="InterPro" id="IPR008018">
    <property type="entry name" value="Phage_tail_attach_FII"/>
</dbReference>
<organism evidence="1 2">
    <name type="scientific">Tropicimonas aquimaris</name>
    <dbReference type="NCBI Taxonomy" id="914152"/>
    <lineage>
        <taxon>Bacteria</taxon>
        <taxon>Pseudomonadati</taxon>
        <taxon>Pseudomonadota</taxon>
        <taxon>Alphaproteobacteria</taxon>
        <taxon>Rhodobacterales</taxon>
        <taxon>Roseobacteraceae</taxon>
        <taxon>Tropicimonas</taxon>
    </lineage>
</organism>
<evidence type="ECO:0000313" key="2">
    <source>
        <dbReference type="Proteomes" id="UP001597108"/>
    </source>
</evidence>
<evidence type="ECO:0000313" key="1">
    <source>
        <dbReference type="EMBL" id="MFD0982454.1"/>
    </source>
</evidence>
<evidence type="ECO:0008006" key="3">
    <source>
        <dbReference type="Google" id="ProtNLM"/>
    </source>
</evidence>
<reference evidence="2" key="1">
    <citation type="journal article" date="2019" name="Int. J. Syst. Evol. Microbiol.">
        <title>The Global Catalogue of Microorganisms (GCM) 10K type strain sequencing project: providing services to taxonomists for standard genome sequencing and annotation.</title>
        <authorList>
            <consortium name="The Broad Institute Genomics Platform"/>
            <consortium name="The Broad Institute Genome Sequencing Center for Infectious Disease"/>
            <person name="Wu L."/>
            <person name="Ma J."/>
        </authorList>
    </citation>
    <scope>NUCLEOTIDE SEQUENCE [LARGE SCALE GENOMIC DNA]</scope>
    <source>
        <strain evidence="2">CCUG 60524</strain>
    </source>
</reference>
<protein>
    <recommendedName>
        <fullName evidence="3">Head-tail adaptor protein</fullName>
    </recommendedName>
</protein>
<keyword evidence="2" id="KW-1185">Reference proteome</keyword>
<gene>
    <name evidence="1" type="ORF">ACFQ2S_22705</name>
</gene>